<name>A0A0C9V0J0_SPHS4</name>
<keyword evidence="3" id="KW-1185">Reference proteome</keyword>
<dbReference type="AlphaFoldDB" id="A0A0C9V0J0"/>
<proteinExistence type="predicted"/>
<protein>
    <submittedName>
        <fullName evidence="2">Uncharacterized protein</fullName>
    </submittedName>
</protein>
<sequence>MNRQEFIGGGPSNPVVDHSVSPYVILQVCHRFDLHGKSKEGLLTAQQQSPCTPVKGQGDDRDLSVIPDSTEADGDSLPYWMIQTQLGTPSQAKDWTGGDLSETPSRAGKIQHPPESVGIGNDTLSFAIPFPPSLFPTTPPRCPEMAPSASSVTEPSSSPQMLYAGRANHRHEHDEKYFDETLMEGEELSAYDISLRRSIYRWRGRPWSKSHFREHQWAIRSHWFESHWHLLDQLLNSDSMAPQGQGEDLPISKHLLGDAGWVHVAGDRIYGNIHVNSYLLGL</sequence>
<organism evidence="2 3">
    <name type="scientific">Sphaerobolus stellatus (strain SS14)</name>
    <dbReference type="NCBI Taxonomy" id="990650"/>
    <lineage>
        <taxon>Eukaryota</taxon>
        <taxon>Fungi</taxon>
        <taxon>Dikarya</taxon>
        <taxon>Basidiomycota</taxon>
        <taxon>Agaricomycotina</taxon>
        <taxon>Agaricomycetes</taxon>
        <taxon>Phallomycetidae</taxon>
        <taxon>Geastrales</taxon>
        <taxon>Sphaerobolaceae</taxon>
        <taxon>Sphaerobolus</taxon>
    </lineage>
</organism>
<feature type="region of interest" description="Disordered" evidence="1">
    <location>
        <begin position="88"/>
        <end position="114"/>
    </location>
</feature>
<accession>A0A0C9V0J0</accession>
<dbReference type="EMBL" id="KN837143">
    <property type="protein sequence ID" value="KIJ40619.1"/>
    <property type="molecule type" value="Genomic_DNA"/>
</dbReference>
<dbReference type="HOGENOM" id="CLU_987555_0_0_1"/>
<reference evidence="2 3" key="1">
    <citation type="submission" date="2014-06" db="EMBL/GenBank/DDBJ databases">
        <title>Evolutionary Origins and Diversification of the Mycorrhizal Mutualists.</title>
        <authorList>
            <consortium name="DOE Joint Genome Institute"/>
            <consortium name="Mycorrhizal Genomics Consortium"/>
            <person name="Kohler A."/>
            <person name="Kuo A."/>
            <person name="Nagy L.G."/>
            <person name="Floudas D."/>
            <person name="Copeland A."/>
            <person name="Barry K.W."/>
            <person name="Cichocki N."/>
            <person name="Veneault-Fourrey C."/>
            <person name="LaButti K."/>
            <person name="Lindquist E.A."/>
            <person name="Lipzen A."/>
            <person name="Lundell T."/>
            <person name="Morin E."/>
            <person name="Murat C."/>
            <person name="Riley R."/>
            <person name="Ohm R."/>
            <person name="Sun H."/>
            <person name="Tunlid A."/>
            <person name="Henrissat B."/>
            <person name="Grigoriev I.V."/>
            <person name="Hibbett D.S."/>
            <person name="Martin F."/>
        </authorList>
    </citation>
    <scope>NUCLEOTIDE SEQUENCE [LARGE SCALE GENOMIC DNA]</scope>
    <source>
        <strain evidence="2 3">SS14</strain>
    </source>
</reference>
<dbReference type="Proteomes" id="UP000054279">
    <property type="component" value="Unassembled WGS sequence"/>
</dbReference>
<gene>
    <name evidence="2" type="ORF">M422DRAFT_256591</name>
</gene>
<evidence type="ECO:0000313" key="2">
    <source>
        <dbReference type="EMBL" id="KIJ40619.1"/>
    </source>
</evidence>
<evidence type="ECO:0000313" key="3">
    <source>
        <dbReference type="Proteomes" id="UP000054279"/>
    </source>
</evidence>
<evidence type="ECO:0000256" key="1">
    <source>
        <dbReference type="SAM" id="MobiDB-lite"/>
    </source>
</evidence>